<evidence type="ECO:0000313" key="2">
    <source>
        <dbReference type="EMBL" id="MBW0548444.1"/>
    </source>
</evidence>
<reference evidence="2" key="1">
    <citation type="submission" date="2021-03" db="EMBL/GenBank/DDBJ databases">
        <title>Draft genome sequence of rust myrtle Austropuccinia psidii MF-1, a brazilian biotype.</title>
        <authorList>
            <person name="Quecine M.C."/>
            <person name="Pachon D.M.R."/>
            <person name="Bonatelli M.L."/>
            <person name="Correr F.H."/>
            <person name="Franceschini L.M."/>
            <person name="Leite T.F."/>
            <person name="Margarido G.R.A."/>
            <person name="Almeida C.A."/>
            <person name="Ferrarezi J.A."/>
            <person name="Labate C.A."/>
        </authorList>
    </citation>
    <scope>NUCLEOTIDE SEQUENCE</scope>
    <source>
        <strain evidence="2">MF-1</strain>
    </source>
</reference>
<protein>
    <submittedName>
        <fullName evidence="2">Uncharacterized protein</fullName>
    </submittedName>
</protein>
<organism evidence="2 3">
    <name type="scientific">Austropuccinia psidii MF-1</name>
    <dbReference type="NCBI Taxonomy" id="1389203"/>
    <lineage>
        <taxon>Eukaryota</taxon>
        <taxon>Fungi</taxon>
        <taxon>Dikarya</taxon>
        <taxon>Basidiomycota</taxon>
        <taxon>Pucciniomycotina</taxon>
        <taxon>Pucciniomycetes</taxon>
        <taxon>Pucciniales</taxon>
        <taxon>Sphaerophragmiaceae</taxon>
        <taxon>Austropuccinia</taxon>
    </lineage>
</organism>
<feature type="region of interest" description="Disordered" evidence="1">
    <location>
        <begin position="46"/>
        <end position="124"/>
    </location>
</feature>
<dbReference type="AlphaFoldDB" id="A0A9Q3IR30"/>
<proteinExistence type="predicted"/>
<evidence type="ECO:0000256" key="1">
    <source>
        <dbReference type="SAM" id="MobiDB-lite"/>
    </source>
</evidence>
<accession>A0A9Q3IR30</accession>
<name>A0A9Q3IR30_9BASI</name>
<dbReference type="Proteomes" id="UP000765509">
    <property type="component" value="Unassembled WGS sequence"/>
</dbReference>
<feature type="compositionally biased region" description="Basic and acidic residues" evidence="1">
    <location>
        <begin position="70"/>
        <end position="82"/>
    </location>
</feature>
<sequence length="124" mass="14414">MRSLSPPQNCFHDSRESWSDHKFNRKFLEERIKFYQLDEKDLDIEGECSKSGGGVIDLEETSPEDSGEDGYVKDNDLEKLYCDEEDEDFEPVSKDEDEDEYEGYEEGGNKGYKNQEMFLIGGEE</sequence>
<gene>
    <name evidence="2" type="ORF">O181_088159</name>
</gene>
<feature type="compositionally biased region" description="Acidic residues" evidence="1">
    <location>
        <begin position="57"/>
        <end position="68"/>
    </location>
</feature>
<feature type="compositionally biased region" description="Acidic residues" evidence="1">
    <location>
        <begin position="83"/>
        <end position="105"/>
    </location>
</feature>
<evidence type="ECO:0000313" key="3">
    <source>
        <dbReference type="Proteomes" id="UP000765509"/>
    </source>
</evidence>
<keyword evidence="3" id="KW-1185">Reference proteome</keyword>
<comment type="caution">
    <text evidence="2">The sequence shown here is derived from an EMBL/GenBank/DDBJ whole genome shotgun (WGS) entry which is preliminary data.</text>
</comment>
<dbReference type="EMBL" id="AVOT02053661">
    <property type="protein sequence ID" value="MBW0548444.1"/>
    <property type="molecule type" value="Genomic_DNA"/>
</dbReference>